<gene>
    <name evidence="1" type="ORF">D4L85_16370</name>
</gene>
<dbReference type="KEGG" id="chk:D4L85_16370"/>
<dbReference type="AlphaFoldDB" id="A0A385SNG3"/>
<organism evidence="1 2">
    <name type="scientific">Chryseolinea soli</name>
    <dbReference type="NCBI Taxonomy" id="2321403"/>
    <lineage>
        <taxon>Bacteria</taxon>
        <taxon>Pseudomonadati</taxon>
        <taxon>Bacteroidota</taxon>
        <taxon>Cytophagia</taxon>
        <taxon>Cytophagales</taxon>
        <taxon>Fulvivirgaceae</taxon>
        <taxon>Chryseolinea</taxon>
    </lineage>
</organism>
<reference evidence="2" key="1">
    <citation type="submission" date="2018-09" db="EMBL/GenBank/DDBJ databases">
        <title>Chryseolinea sp. KIS68-18 isolated from soil.</title>
        <authorList>
            <person name="Weon H.-Y."/>
            <person name="Kwon S.-W."/>
            <person name="Lee S.A."/>
        </authorList>
    </citation>
    <scope>NUCLEOTIDE SEQUENCE [LARGE SCALE GENOMIC DNA]</scope>
    <source>
        <strain evidence="2">KIS68-18</strain>
    </source>
</reference>
<accession>A0A385SNG3</accession>
<evidence type="ECO:0000313" key="1">
    <source>
        <dbReference type="EMBL" id="AYB32046.1"/>
    </source>
</evidence>
<protein>
    <submittedName>
        <fullName evidence="1">Uncharacterized protein</fullName>
    </submittedName>
</protein>
<keyword evidence="2" id="KW-1185">Reference proteome</keyword>
<sequence length="94" mass="10764">MAILFEYTFELLLWMNGVKPKYTLGEAVQFKDGVDTGAVMVVRAVVPRASNYFLRCQGWDEKTSAAFELIIDQDKVKAFSWRFVDRLHGTEKLG</sequence>
<dbReference type="Proteomes" id="UP000266183">
    <property type="component" value="Chromosome"/>
</dbReference>
<dbReference type="EMBL" id="CP032382">
    <property type="protein sequence ID" value="AYB32046.1"/>
    <property type="molecule type" value="Genomic_DNA"/>
</dbReference>
<dbReference type="RefSeq" id="WP_119755307.1">
    <property type="nucleotide sequence ID" value="NZ_CP032382.1"/>
</dbReference>
<name>A0A385SNG3_9BACT</name>
<proteinExistence type="predicted"/>
<evidence type="ECO:0000313" key="2">
    <source>
        <dbReference type="Proteomes" id="UP000266183"/>
    </source>
</evidence>